<dbReference type="AlphaFoldDB" id="A0A9R1UX66"/>
<comment type="caution">
    <text evidence="6">The sequence shown here is derived from an EMBL/GenBank/DDBJ whole genome shotgun (WGS) entry which is preliminary data.</text>
</comment>
<evidence type="ECO:0000313" key="6">
    <source>
        <dbReference type="EMBL" id="KAJ0194909.1"/>
    </source>
</evidence>
<keyword evidence="3" id="KW-0862">Zinc</keyword>
<dbReference type="InterPro" id="IPR006564">
    <property type="entry name" value="Znf_PMZ"/>
</dbReference>
<reference evidence="6 7" key="1">
    <citation type="journal article" date="2017" name="Nat. Commun.">
        <title>Genome assembly with in vitro proximity ligation data and whole-genome triplication in lettuce.</title>
        <authorList>
            <person name="Reyes-Chin-Wo S."/>
            <person name="Wang Z."/>
            <person name="Yang X."/>
            <person name="Kozik A."/>
            <person name="Arikit S."/>
            <person name="Song C."/>
            <person name="Xia L."/>
            <person name="Froenicke L."/>
            <person name="Lavelle D.O."/>
            <person name="Truco M.J."/>
            <person name="Xia R."/>
            <person name="Zhu S."/>
            <person name="Xu C."/>
            <person name="Xu H."/>
            <person name="Xu X."/>
            <person name="Cox K."/>
            <person name="Korf I."/>
            <person name="Meyers B.C."/>
            <person name="Michelmore R.W."/>
        </authorList>
    </citation>
    <scope>NUCLEOTIDE SEQUENCE [LARGE SCALE GENOMIC DNA]</scope>
    <source>
        <strain evidence="7">cv. Salinas</strain>
        <tissue evidence="6">Seedlings</tissue>
    </source>
</reference>
<evidence type="ECO:0000259" key="5">
    <source>
        <dbReference type="PROSITE" id="PS50966"/>
    </source>
</evidence>
<gene>
    <name evidence="6" type="ORF">LSAT_V11C700343460</name>
</gene>
<proteinExistence type="predicted"/>
<keyword evidence="2 4" id="KW-0863">Zinc-finger</keyword>
<protein>
    <recommendedName>
        <fullName evidence="5">SWIM-type domain-containing protein</fullName>
    </recommendedName>
</protein>
<evidence type="ECO:0000256" key="4">
    <source>
        <dbReference type="PROSITE-ProRule" id="PRU00325"/>
    </source>
</evidence>
<dbReference type="InterPro" id="IPR007527">
    <property type="entry name" value="Znf_SWIM"/>
</dbReference>
<name>A0A9R1UX66_LACSA</name>
<dbReference type="Proteomes" id="UP000235145">
    <property type="component" value="Unassembled WGS sequence"/>
</dbReference>
<feature type="domain" description="SWIM-type" evidence="5">
    <location>
        <begin position="189"/>
        <end position="231"/>
    </location>
</feature>
<sequence length="286" mass="32831">MIVIYHKNAGTGCCLGEDLGLNTNSNFSFITERQKGILNAIATLFPWAENCYCVRHIRDNMRKKWRGKTFEDLLWTCATVTHVHQFNKGMEELKKLNKDCDEWLRKIPPQHWSRSHLTGRAHSDVILNKLCETFNGKLNEGRDKPIITSLEFIREYLMKKIVNVEKAIGKCIVPLTPKTISVFCGNGKYQVSGPWMDQCAVDVVQQTCSCTKWELIGMPCKHVVATIWEIRKNSKDVGIPETWVHEEKFECPTTLVPPKNRVTIGRPKKKHRKSACEIDDMVKGNM</sequence>
<dbReference type="PROSITE" id="PS50966">
    <property type="entry name" value="ZF_SWIM"/>
    <property type="match status" value="1"/>
</dbReference>
<dbReference type="EMBL" id="NBSK02000007">
    <property type="protein sequence ID" value="KAJ0194909.1"/>
    <property type="molecule type" value="Genomic_DNA"/>
</dbReference>
<evidence type="ECO:0000256" key="3">
    <source>
        <dbReference type="ARBA" id="ARBA00022833"/>
    </source>
</evidence>
<keyword evidence="1" id="KW-0479">Metal-binding</keyword>
<keyword evidence="7" id="KW-1185">Reference proteome</keyword>
<evidence type="ECO:0000256" key="2">
    <source>
        <dbReference type="ARBA" id="ARBA00022771"/>
    </source>
</evidence>
<dbReference type="Pfam" id="PF04434">
    <property type="entry name" value="SWIM"/>
    <property type="match status" value="1"/>
</dbReference>
<organism evidence="6 7">
    <name type="scientific">Lactuca sativa</name>
    <name type="common">Garden lettuce</name>
    <dbReference type="NCBI Taxonomy" id="4236"/>
    <lineage>
        <taxon>Eukaryota</taxon>
        <taxon>Viridiplantae</taxon>
        <taxon>Streptophyta</taxon>
        <taxon>Embryophyta</taxon>
        <taxon>Tracheophyta</taxon>
        <taxon>Spermatophyta</taxon>
        <taxon>Magnoliopsida</taxon>
        <taxon>eudicotyledons</taxon>
        <taxon>Gunneridae</taxon>
        <taxon>Pentapetalae</taxon>
        <taxon>asterids</taxon>
        <taxon>campanulids</taxon>
        <taxon>Asterales</taxon>
        <taxon>Asteraceae</taxon>
        <taxon>Cichorioideae</taxon>
        <taxon>Cichorieae</taxon>
        <taxon>Lactucinae</taxon>
        <taxon>Lactuca</taxon>
    </lineage>
</organism>
<evidence type="ECO:0000256" key="1">
    <source>
        <dbReference type="ARBA" id="ARBA00022723"/>
    </source>
</evidence>
<dbReference type="PANTHER" id="PTHR31973:SF190">
    <property type="entry name" value="MULE TRANSPOSASE DOMAIN-CONTAINING PROTEIN"/>
    <property type="match status" value="1"/>
</dbReference>
<dbReference type="SMART" id="SM00575">
    <property type="entry name" value="ZnF_PMZ"/>
    <property type="match status" value="1"/>
</dbReference>
<dbReference type="GO" id="GO:0008270">
    <property type="term" value="F:zinc ion binding"/>
    <property type="evidence" value="ECO:0007669"/>
    <property type="project" value="UniProtKB-KW"/>
</dbReference>
<evidence type="ECO:0000313" key="7">
    <source>
        <dbReference type="Proteomes" id="UP000235145"/>
    </source>
</evidence>
<dbReference type="PANTHER" id="PTHR31973">
    <property type="entry name" value="POLYPROTEIN, PUTATIVE-RELATED"/>
    <property type="match status" value="1"/>
</dbReference>
<accession>A0A9R1UX66</accession>